<name>A0A8J2VC61_9BACL</name>
<dbReference type="EMBL" id="BMHQ01000001">
    <property type="protein sequence ID" value="GGE03368.1"/>
    <property type="molecule type" value="Genomic_DNA"/>
</dbReference>
<keyword evidence="3" id="KW-1185">Reference proteome</keyword>
<evidence type="ECO:0000313" key="3">
    <source>
        <dbReference type="Proteomes" id="UP000625210"/>
    </source>
</evidence>
<organism evidence="2 3">
    <name type="scientific">Marinithermofilum abyssi</name>
    <dbReference type="NCBI Taxonomy" id="1571185"/>
    <lineage>
        <taxon>Bacteria</taxon>
        <taxon>Bacillati</taxon>
        <taxon>Bacillota</taxon>
        <taxon>Bacilli</taxon>
        <taxon>Bacillales</taxon>
        <taxon>Thermoactinomycetaceae</taxon>
        <taxon>Marinithermofilum</taxon>
    </lineage>
</organism>
<dbReference type="Proteomes" id="UP000625210">
    <property type="component" value="Unassembled WGS sequence"/>
</dbReference>
<evidence type="ECO:0000313" key="2">
    <source>
        <dbReference type="EMBL" id="GGE03368.1"/>
    </source>
</evidence>
<evidence type="ECO:0000256" key="1">
    <source>
        <dbReference type="SAM" id="MobiDB-lite"/>
    </source>
</evidence>
<reference evidence="2" key="2">
    <citation type="submission" date="2020-09" db="EMBL/GenBank/DDBJ databases">
        <authorList>
            <person name="Sun Q."/>
            <person name="Zhou Y."/>
        </authorList>
    </citation>
    <scope>NUCLEOTIDE SEQUENCE</scope>
    <source>
        <strain evidence="2">CGMCC 1.15179</strain>
    </source>
</reference>
<proteinExistence type="predicted"/>
<sequence>MRELGASLWRSIVTLLNTLEEGSEEGYEFTPAEIDSTPVESEERVEHNHASSPTGHCDEITGPQPDSSHPNSEEDACETESTAGTHIDDAPGGPSKNGSSGLTCLDSQSIDTPFYPFYIYIK</sequence>
<feature type="compositionally biased region" description="Polar residues" evidence="1">
    <location>
        <begin position="96"/>
        <end position="109"/>
    </location>
</feature>
<dbReference type="AlphaFoldDB" id="A0A8J2VC61"/>
<accession>A0A8J2VC61</accession>
<feature type="region of interest" description="Disordered" evidence="1">
    <location>
        <begin position="22"/>
        <end position="109"/>
    </location>
</feature>
<gene>
    <name evidence="2" type="ORF">GCM10011571_00270</name>
</gene>
<comment type="caution">
    <text evidence="2">The sequence shown here is derived from an EMBL/GenBank/DDBJ whole genome shotgun (WGS) entry which is preliminary data.</text>
</comment>
<dbReference type="RefSeq" id="WP_188645915.1">
    <property type="nucleotide sequence ID" value="NZ_BMHQ01000001.1"/>
</dbReference>
<reference evidence="2" key="1">
    <citation type="journal article" date="2014" name="Int. J. Syst. Evol. Microbiol.">
        <title>Complete genome sequence of Corynebacterium casei LMG S-19264T (=DSM 44701T), isolated from a smear-ripened cheese.</title>
        <authorList>
            <consortium name="US DOE Joint Genome Institute (JGI-PGF)"/>
            <person name="Walter F."/>
            <person name="Albersmeier A."/>
            <person name="Kalinowski J."/>
            <person name="Ruckert C."/>
        </authorList>
    </citation>
    <scope>NUCLEOTIDE SEQUENCE</scope>
    <source>
        <strain evidence="2">CGMCC 1.15179</strain>
    </source>
</reference>
<protein>
    <submittedName>
        <fullName evidence="2">Uncharacterized protein</fullName>
    </submittedName>
</protein>